<dbReference type="EMBL" id="SBKN01000010">
    <property type="protein sequence ID" value="RXR20200.1"/>
    <property type="molecule type" value="Genomic_DNA"/>
</dbReference>
<gene>
    <name evidence="1" type="ORF">EQG61_13195</name>
</gene>
<organism evidence="1 2">
    <name type="scientific">Flavobacterium stagni</name>
    <dbReference type="NCBI Taxonomy" id="2506421"/>
    <lineage>
        <taxon>Bacteria</taxon>
        <taxon>Pseudomonadati</taxon>
        <taxon>Bacteroidota</taxon>
        <taxon>Flavobacteriia</taxon>
        <taxon>Flavobacteriales</taxon>
        <taxon>Flavobacteriaceae</taxon>
        <taxon>Flavobacterium</taxon>
    </lineage>
</organism>
<protein>
    <recommendedName>
        <fullName evidence="3">NTF2 fold immunity protein domain-containing protein</fullName>
    </recommendedName>
</protein>
<sequence length="184" mass="22211">MGFWNTFFGKKKREEGVLQSNNSITKFTVDTSNTAEKFKEFTQETIDFLIPTLVRFNDLEREICARSEALKNPYQPNQVQPREDELWAEYSQRHNDLLREVMIEPEFNRSLAFGIPTRYDYLYRPDLQLFITQKSEQRATLEFHYTHGITRYEQFVVKKENNQWKLASKKYRFSPDDSWRRDDI</sequence>
<name>A0A4Q1K418_9FLAO</name>
<reference evidence="2" key="1">
    <citation type="submission" date="2019-01" db="EMBL/GenBank/DDBJ databases">
        <title>Cytophagaceae bacterium strain CAR-16.</title>
        <authorList>
            <person name="Chen W.-M."/>
        </authorList>
    </citation>
    <scope>NUCLEOTIDE SEQUENCE [LARGE SCALE GENOMIC DNA]</scope>
    <source>
        <strain evidence="2">WWJ-16</strain>
    </source>
</reference>
<evidence type="ECO:0000313" key="1">
    <source>
        <dbReference type="EMBL" id="RXR20200.1"/>
    </source>
</evidence>
<dbReference type="AlphaFoldDB" id="A0A4Q1K418"/>
<comment type="caution">
    <text evidence="1">The sequence shown here is derived from an EMBL/GenBank/DDBJ whole genome shotgun (WGS) entry which is preliminary data.</text>
</comment>
<evidence type="ECO:0000313" key="2">
    <source>
        <dbReference type="Proteomes" id="UP000289857"/>
    </source>
</evidence>
<keyword evidence="2" id="KW-1185">Reference proteome</keyword>
<dbReference type="Proteomes" id="UP000289857">
    <property type="component" value="Unassembled WGS sequence"/>
</dbReference>
<evidence type="ECO:0008006" key="3">
    <source>
        <dbReference type="Google" id="ProtNLM"/>
    </source>
</evidence>
<dbReference type="RefSeq" id="WP_129462421.1">
    <property type="nucleotide sequence ID" value="NZ_SBKN01000010.1"/>
</dbReference>
<accession>A0A4Q1K418</accession>
<proteinExistence type="predicted"/>
<dbReference type="OrthoDB" id="1439402at2"/>